<comment type="caution">
    <text evidence="5">The sequence shown here is derived from an EMBL/GenBank/DDBJ whole genome shotgun (WGS) entry which is preliminary data.</text>
</comment>
<keyword evidence="6" id="KW-1185">Reference proteome</keyword>
<dbReference type="GO" id="GO:0070740">
    <property type="term" value="F:tubulin-glutamic acid ligase activity"/>
    <property type="evidence" value="ECO:0007669"/>
    <property type="project" value="TreeGrafter"/>
</dbReference>
<dbReference type="PANTHER" id="PTHR12241">
    <property type="entry name" value="TUBULIN POLYGLUTAMYLASE"/>
    <property type="match status" value="1"/>
</dbReference>
<proteinExistence type="predicted"/>
<evidence type="ECO:0000256" key="4">
    <source>
        <dbReference type="SAM" id="MobiDB-lite"/>
    </source>
</evidence>
<dbReference type="PANTHER" id="PTHR12241:SF162">
    <property type="entry name" value="TUBULIN MONOGLUTAMYLASE TTLL4"/>
    <property type="match status" value="1"/>
</dbReference>
<dbReference type="InterPro" id="IPR004344">
    <property type="entry name" value="TTL/TTLL_fam"/>
</dbReference>
<gene>
    <name evidence="5" type="primary">Ttll4</name>
    <name evidence="5" type="ORF">AVEN_53298_1</name>
</gene>
<name>A0A4Y2AB54_ARAVE</name>
<dbReference type="GO" id="GO:0036064">
    <property type="term" value="C:ciliary basal body"/>
    <property type="evidence" value="ECO:0007669"/>
    <property type="project" value="TreeGrafter"/>
</dbReference>
<dbReference type="PROSITE" id="PS51221">
    <property type="entry name" value="TTL"/>
    <property type="match status" value="1"/>
</dbReference>
<dbReference type="EMBL" id="BGPR01000010">
    <property type="protein sequence ID" value="GBL76569.1"/>
    <property type="molecule type" value="Genomic_DNA"/>
</dbReference>
<keyword evidence="1" id="KW-0436">Ligase</keyword>
<accession>A0A4Y2AB54</accession>
<dbReference type="SUPFAM" id="SSF56059">
    <property type="entry name" value="Glutathione synthetase ATP-binding domain-like"/>
    <property type="match status" value="1"/>
</dbReference>
<feature type="compositionally biased region" description="Basic and acidic residues" evidence="4">
    <location>
        <begin position="740"/>
        <end position="754"/>
    </location>
</feature>
<dbReference type="Pfam" id="PF03133">
    <property type="entry name" value="TTL"/>
    <property type="match status" value="1"/>
</dbReference>
<evidence type="ECO:0000313" key="6">
    <source>
        <dbReference type="Proteomes" id="UP000499080"/>
    </source>
</evidence>
<evidence type="ECO:0000256" key="3">
    <source>
        <dbReference type="ARBA" id="ARBA00022840"/>
    </source>
</evidence>
<keyword evidence="3" id="KW-0067">ATP-binding</keyword>
<sequence>MSNTLVCLTETVPFYTQELCKDSPFKYETFSPSSEPTCENLKKAVPITQDENNYANCKCPVGDSPSRPALPRKREASNILMESVKRRDNLRNINSDPNVPCDSFHCDSGVASPESESLVHSEKVCSLQTEPFNIDLPINTDLSDSSVIDSGIESSKSTSPAHSVDTSSTYCLDDDACQDLMEIDVIGSSDLKSENEIPKETCELRNSPKSVESSTAHLDDLHLSDAAPEEKIESENAKSPIIQSLFKNVPSVIYFAAKDEAVSAMPEHVVKHLKWKLSTITPAVIRQTVLKTGFSLVEADTTEDWIGTWGKHLKNSSFKRIKHFQKVNHYPGGFHLGRKDRLWENYRKMVSKYGPEAFNFFPETYILPADLKALKEAWGNDSDKCWIVKPCASARGTGVKVIYKWSQVPKNRPFVVQHYISDPYLINGSKFDLRVYVMVPSIEPLRIYIFKDGLVRFASEKYSLANKSFANRFIHLTNYSINKKSSSYTSNDDETMCQGHKWSLKSFWDYMSNSGIDVEKIQATITDMIIKTIISAEGPICRMLKNHAKKSYNCFELFGFDIMLDKDLHPWLLEVNISPSLHTKSMLDSNVKGPLVKDMLNIAGFEIPDNQQFFSEDSSNTNFGNRHKPLRNRGLSAEEKKKHALYTYKYADLKSDILTTLTLDDLQCLVESEDELCRAGYFTRIFPTENTSTYFNYFDHIRYYNVLLDAWEKMFHSDRSKGINLLQEMCEKLLLQAKDEKEQPNENLETELKSESVPCESNS</sequence>
<dbReference type="Proteomes" id="UP000499080">
    <property type="component" value="Unassembled WGS sequence"/>
</dbReference>
<evidence type="ECO:0000313" key="5">
    <source>
        <dbReference type="EMBL" id="GBL76569.1"/>
    </source>
</evidence>
<organism evidence="5 6">
    <name type="scientific">Araneus ventricosus</name>
    <name type="common">Orbweaver spider</name>
    <name type="synonym">Epeira ventricosa</name>
    <dbReference type="NCBI Taxonomy" id="182803"/>
    <lineage>
        <taxon>Eukaryota</taxon>
        <taxon>Metazoa</taxon>
        <taxon>Ecdysozoa</taxon>
        <taxon>Arthropoda</taxon>
        <taxon>Chelicerata</taxon>
        <taxon>Arachnida</taxon>
        <taxon>Araneae</taxon>
        <taxon>Araneomorphae</taxon>
        <taxon>Entelegynae</taxon>
        <taxon>Araneoidea</taxon>
        <taxon>Araneidae</taxon>
        <taxon>Araneus</taxon>
    </lineage>
</organism>
<dbReference type="GO" id="GO:0015631">
    <property type="term" value="F:tubulin binding"/>
    <property type="evidence" value="ECO:0007669"/>
    <property type="project" value="TreeGrafter"/>
</dbReference>
<feature type="region of interest" description="Disordered" evidence="4">
    <location>
        <begin position="740"/>
        <end position="763"/>
    </location>
</feature>
<dbReference type="GO" id="GO:0005524">
    <property type="term" value="F:ATP binding"/>
    <property type="evidence" value="ECO:0007669"/>
    <property type="project" value="UniProtKB-KW"/>
</dbReference>
<protein>
    <submittedName>
        <fullName evidence="5">Tubulin polyglutamylase TTLL4</fullName>
    </submittedName>
</protein>
<evidence type="ECO:0000256" key="2">
    <source>
        <dbReference type="ARBA" id="ARBA00022741"/>
    </source>
</evidence>
<reference evidence="5 6" key="1">
    <citation type="journal article" date="2019" name="Sci. Rep.">
        <title>Orb-weaving spider Araneus ventricosus genome elucidates the spidroin gene catalogue.</title>
        <authorList>
            <person name="Kono N."/>
            <person name="Nakamura H."/>
            <person name="Ohtoshi R."/>
            <person name="Moran D.A.P."/>
            <person name="Shinohara A."/>
            <person name="Yoshida Y."/>
            <person name="Fujiwara M."/>
            <person name="Mori M."/>
            <person name="Tomita M."/>
            <person name="Arakawa K."/>
        </authorList>
    </citation>
    <scope>NUCLEOTIDE SEQUENCE [LARGE SCALE GENOMIC DNA]</scope>
</reference>
<dbReference type="GO" id="GO:0000226">
    <property type="term" value="P:microtubule cytoskeleton organization"/>
    <property type="evidence" value="ECO:0007669"/>
    <property type="project" value="TreeGrafter"/>
</dbReference>
<evidence type="ECO:0000256" key="1">
    <source>
        <dbReference type="ARBA" id="ARBA00022598"/>
    </source>
</evidence>
<dbReference type="AlphaFoldDB" id="A0A4Y2AB54"/>
<dbReference type="Gene3D" id="3.30.470.20">
    <property type="entry name" value="ATP-grasp fold, B domain"/>
    <property type="match status" value="1"/>
</dbReference>
<dbReference type="OrthoDB" id="202825at2759"/>
<keyword evidence="2" id="KW-0547">Nucleotide-binding</keyword>